<dbReference type="SUPFAM" id="SSF74784">
    <property type="entry name" value="Translin"/>
    <property type="match status" value="1"/>
</dbReference>
<evidence type="ECO:0000256" key="2">
    <source>
        <dbReference type="ARBA" id="ARBA00004496"/>
    </source>
</evidence>
<dbReference type="InterPro" id="IPR033956">
    <property type="entry name" value="Translin"/>
</dbReference>
<dbReference type="CDD" id="cd14819">
    <property type="entry name" value="Translin"/>
    <property type="match status" value="1"/>
</dbReference>
<keyword evidence="4" id="KW-0963">Cytoplasm</keyword>
<reference evidence="8" key="1">
    <citation type="submission" date="2022-01" db="EMBL/GenBank/DDBJ databases">
        <title>Comparative genomics reveals a dynamic genome evolution in the ectomycorrhizal milk-cap (Lactarius) mushrooms.</title>
        <authorList>
            <consortium name="DOE Joint Genome Institute"/>
            <person name="Lebreton A."/>
            <person name="Tang N."/>
            <person name="Kuo A."/>
            <person name="LaButti K."/>
            <person name="Drula E."/>
            <person name="Barry K."/>
            <person name="Clum A."/>
            <person name="Lipzen A."/>
            <person name="Mousain D."/>
            <person name="Ng V."/>
            <person name="Wang R."/>
            <person name="Wang X."/>
            <person name="Dai Y."/>
            <person name="Henrissat B."/>
            <person name="Grigoriev I.V."/>
            <person name="Guerin-Laguette A."/>
            <person name="Yu F."/>
            <person name="Martin F.M."/>
        </authorList>
    </citation>
    <scope>NUCLEOTIDE SEQUENCE</scope>
    <source>
        <strain evidence="8">QP</strain>
    </source>
</reference>
<evidence type="ECO:0000256" key="3">
    <source>
        <dbReference type="ARBA" id="ARBA00005902"/>
    </source>
</evidence>
<dbReference type="PANTHER" id="PTHR10741">
    <property type="entry name" value="TRANSLIN AND TRANSLIN ASSOCIATED PROTEIN X"/>
    <property type="match status" value="1"/>
</dbReference>
<keyword evidence="6" id="KW-0238">DNA-binding</keyword>
<evidence type="ECO:0000256" key="5">
    <source>
        <dbReference type="ARBA" id="ARBA00022884"/>
    </source>
</evidence>
<dbReference type="FunFam" id="1.20.58.200:FF:000002">
    <property type="entry name" value="Putative translin"/>
    <property type="match status" value="1"/>
</dbReference>
<proteinExistence type="inferred from homology"/>
<evidence type="ECO:0000256" key="6">
    <source>
        <dbReference type="ARBA" id="ARBA00023125"/>
    </source>
</evidence>
<dbReference type="Gene3D" id="1.20.58.200">
    <property type="entry name" value="Translin, domain 2"/>
    <property type="match status" value="1"/>
</dbReference>
<protein>
    <submittedName>
        <fullName evidence="8">Translin</fullName>
    </submittedName>
</protein>
<accession>A0AAD4LQ97</accession>
<dbReference type="Gene3D" id="1.20.58.190">
    <property type="entry name" value="Translin, domain 1"/>
    <property type="match status" value="1"/>
</dbReference>
<dbReference type="AlphaFoldDB" id="A0AAD4LQ97"/>
<dbReference type="InterPro" id="IPR016068">
    <property type="entry name" value="Translin_N"/>
</dbReference>
<organism evidence="8 9">
    <name type="scientific">Lactarius akahatsu</name>
    <dbReference type="NCBI Taxonomy" id="416441"/>
    <lineage>
        <taxon>Eukaryota</taxon>
        <taxon>Fungi</taxon>
        <taxon>Dikarya</taxon>
        <taxon>Basidiomycota</taxon>
        <taxon>Agaricomycotina</taxon>
        <taxon>Agaricomycetes</taxon>
        <taxon>Russulales</taxon>
        <taxon>Russulaceae</taxon>
        <taxon>Lactarius</taxon>
    </lineage>
</organism>
<evidence type="ECO:0000256" key="1">
    <source>
        <dbReference type="ARBA" id="ARBA00004123"/>
    </source>
</evidence>
<evidence type="ECO:0000256" key="4">
    <source>
        <dbReference type="ARBA" id="ARBA00022490"/>
    </source>
</evidence>
<sequence length="229" mass="25991">MDPRDLGLINELLEGEAQHKERIREHVVTFEKKTRVMTSILDKVHSTPKSDIPALLEALRPIFDSCHEVAAALAETIPRDEVWKWKDLWTTPLRAATFSVLLARFLTDGTLATLPSVAEQLGIREEWKGRFSLVPEDYLHGIISVINELSRLAVNAVTLGDFEAPLRISVFAKEVFTGFSMLNLKNDALRRRFDTLKYDIKKIEEVVYDVTLRKLVSLSESATDVESRS</sequence>
<keyword evidence="7" id="KW-0539">Nucleus</keyword>
<dbReference type="Proteomes" id="UP001201163">
    <property type="component" value="Unassembled WGS sequence"/>
</dbReference>
<dbReference type="Pfam" id="PF01997">
    <property type="entry name" value="Translin"/>
    <property type="match status" value="1"/>
</dbReference>
<dbReference type="GO" id="GO:0043565">
    <property type="term" value="F:sequence-specific DNA binding"/>
    <property type="evidence" value="ECO:0007669"/>
    <property type="project" value="InterPro"/>
</dbReference>
<dbReference type="EMBL" id="JAKELL010000005">
    <property type="protein sequence ID" value="KAH8998587.1"/>
    <property type="molecule type" value="Genomic_DNA"/>
</dbReference>
<dbReference type="GO" id="GO:0003723">
    <property type="term" value="F:RNA binding"/>
    <property type="evidence" value="ECO:0007669"/>
    <property type="project" value="UniProtKB-KW"/>
</dbReference>
<evidence type="ECO:0000256" key="7">
    <source>
        <dbReference type="ARBA" id="ARBA00023242"/>
    </source>
</evidence>
<keyword evidence="9" id="KW-1185">Reference proteome</keyword>
<dbReference type="GO" id="GO:0005634">
    <property type="term" value="C:nucleus"/>
    <property type="evidence" value="ECO:0007669"/>
    <property type="project" value="UniProtKB-SubCell"/>
</dbReference>
<dbReference type="InterPro" id="IPR002848">
    <property type="entry name" value="Translin_fam"/>
</dbReference>
<evidence type="ECO:0000313" key="9">
    <source>
        <dbReference type="Proteomes" id="UP001201163"/>
    </source>
</evidence>
<dbReference type="GO" id="GO:0016070">
    <property type="term" value="P:RNA metabolic process"/>
    <property type="evidence" value="ECO:0007669"/>
    <property type="project" value="InterPro"/>
</dbReference>
<dbReference type="GO" id="GO:0003697">
    <property type="term" value="F:single-stranded DNA binding"/>
    <property type="evidence" value="ECO:0007669"/>
    <property type="project" value="InterPro"/>
</dbReference>
<dbReference type="InterPro" id="IPR016069">
    <property type="entry name" value="Translin_C"/>
</dbReference>
<comment type="subcellular location">
    <subcellularLocation>
        <location evidence="2">Cytoplasm</location>
    </subcellularLocation>
    <subcellularLocation>
        <location evidence="1">Nucleus</location>
    </subcellularLocation>
</comment>
<gene>
    <name evidence="8" type="ORF">EDB92DRAFT_1932997</name>
</gene>
<keyword evidence="5" id="KW-0694">RNA-binding</keyword>
<dbReference type="GO" id="GO:0005737">
    <property type="term" value="C:cytoplasm"/>
    <property type="evidence" value="ECO:0007669"/>
    <property type="project" value="UniProtKB-SubCell"/>
</dbReference>
<comment type="caution">
    <text evidence="8">The sequence shown here is derived from an EMBL/GenBank/DDBJ whole genome shotgun (WGS) entry which is preliminary data.</text>
</comment>
<dbReference type="InterPro" id="IPR036081">
    <property type="entry name" value="Translin_sf"/>
</dbReference>
<name>A0AAD4LQ97_9AGAM</name>
<comment type="similarity">
    <text evidence="3">Belongs to the translin family.</text>
</comment>
<evidence type="ECO:0000313" key="8">
    <source>
        <dbReference type="EMBL" id="KAH8998587.1"/>
    </source>
</evidence>